<reference evidence="12 13" key="1">
    <citation type="journal article" date="2018" name="Mol. Biol. Evol.">
        <title>Broad Genomic Sampling Reveals a Smut Pathogenic Ancestry of the Fungal Clade Ustilaginomycotina.</title>
        <authorList>
            <person name="Kijpornyongpan T."/>
            <person name="Mondo S.J."/>
            <person name="Barry K."/>
            <person name="Sandor L."/>
            <person name="Lee J."/>
            <person name="Lipzen A."/>
            <person name="Pangilinan J."/>
            <person name="LaButti K."/>
            <person name="Hainaut M."/>
            <person name="Henrissat B."/>
            <person name="Grigoriev I.V."/>
            <person name="Spatafora J.W."/>
            <person name="Aime M.C."/>
        </authorList>
    </citation>
    <scope>NUCLEOTIDE SEQUENCE [LARGE SCALE GENOMIC DNA]</scope>
    <source>
        <strain evidence="12 13">MCA 4718</strain>
    </source>
</reference>
<feature type="compositionally biased region" description="Low complexity" evidence="7">
    <location>
        <begin position="1021"/>
        <end position="1041"/>
    </location>
</feature>
<evidence type="ECO:0000259" key="11">
    <source>
        <dbReference type="Pfam" id="PF14703"/>
    </source>
</evidence>
<dbReference type="Pfam" id="PF02714">
    <property type="entry name" value="RSN1_7TM"/>
    <property type="match status" value="1"/>
</dbReference>
<dbReference type="InterPro" id="IPR027815">
    <property type="entry name" value="CSC1/OSCA1-like_cyt"/>
</dbReference>
<feature type="transmembrane region" description="Helical" evidence="8">
    <location>
        <begin position="590"/>
        <end position="621"/>
    </location>
</feature>
<dbReference type="InterPro" id="IPR045122">
    <property type="entry name" value="Csc1-like"/>
</dbReference>
<sequence length="1096" mass="119976">MAADSDPVGLISDALNSSSQTSTSQVGIATAAYVGIAIVTLFIFCLLRPNNKIVYQPKLKYAEGDKRPPPMSDGLFSWVAPVLRHKEADLLPLVGLDAVTFLRFCRMVRNIITVLAIVMCAVLIPVDVSYNLTTGKSSASKQAGLNILTMADISGAFIWAHVAMSYIGTIIALGFIWHNYRHMVRLRWEWFRSEEYQSHLYARSLMITGVNRQQRSDQALAGLLSSIGMPYPTTDVHISRVVGQLPELIEEHDNTVRQLEKVLAKWLKGKDSVPAARPQMRLGGLCGIGGRKVDAVDYLTKRINLLEEGVNQWRDRIGEKKPESYGFAAMATVPFAHAAAKSLQGKHPRGVTIALAPPPRDILWQNLTLTKFQRAKSSSWGFFILSILLFVNAVPLLAVALISQMSKFTGVLGFLASWQSASQYTFSAVAGLAPPAISGLFGYFLPPLMRKIGKYRGVTTRNKLDRVITSQYFGFLVISQFLIFTLVGVAVTTIAQIVEQVQDDESVDSILGYLSGVVLGTVKYQYLNMANYWLTWVALRLFVITFDMSQALKLILTWIQSAFLGRTPRDIRHFTKPPAFEYSVYYANMLFIFAVGMLYACLAPLVLAFIAVCLWATCFLLKYIHMYVAVTKNESGGRLWRVVVNRLFVCIIFMQLVLALAVALEQHYEAFACLPPVLIVVGFKIYCRRVFDREYDWYIPDANEISKLKAHTGDASHKRLARRFGHPSLHQKLFTPMVHAKIKHLLPKVYQGRLDDVGMQDVDGFKADVEELNGGLKIAAVEEQDCVYDPHLDNDAASIFSSTTVGRPLGGASPGPPSRSGTFDPRFQAQYNNYMAGGPGTRSVEAFEMGQMSFGSQENLLEKTSQAYQGRSGPVGSQQPTRQGSVNTMMTFNNSSNRPSPAAEVPPMIYQHSNQGSMSSLNYFPQPGHTQLAGRQPVVSASDQYAGSAPTYASPQSYSPQMLPQGAAPAAPADRASPGPSLGYVPPPQRMGTGPSPVYYNAPNPSAQRSMYQPGPPRSYAPSQVSGPPSSVGPAPMYTDASEGDASLAAAAMYGDGGAGAQPAYPPARQYTSSPSRQPGYPPHSGNGAGYRPPPQ</sequence>
<comment type="subcellular location">
    <subcellularLocation>
        <location evidence="1">Membrane</location>
        <topology evidence="1">Multi-pass membrane protein</topology>
    </subcellularLocation>
</comment>
<feature type="transmembrane region" description="Helical" evidence="8">
    <location>
        <begin position="510"/>
        <end position="527"/>
    </location>
</feature>
<feature type="transmembrane region" description="Helical" evidence="8">
    <location>
        <begin position="380"/>
        <end position="404"/>
    </location>
</feature>
<name>A0A316UG57_9BASI</name>
<feature type="compositionally biased region" description="Polar residues" evidence="7">
    <location>
        <begin position="939"/>
        <end position="959"/>
    </location>
</feature>
<organism evidence="12 13">
    <name type="scientific">Pseudomicrostroma glucosiphilum</name>
    <dbReference type="NCBI Taxonomy" id="1684307"/>
    <lineage>
        <taxon>Eukaryota</taxon>
        <taxon>Fungi</taxon>
        <taxon>Dikarya</taxon>
        <taxon>Basidiomycota</taxon>
        <taxon>Ustilaginomycotina</taxon>
        <taxon>Exobasidiomycetes</taxon>
        <taxon>Microstromatales</taxon>
        <taxon>Microstromatales incertae sedis</taxon>
        <taxon>Pseudomicrostroma</taxon>
    </lineage>
</organism>
<dbReference type="OrthoDB" id="2150324at2759"/>
<dbReference type="RefSeq" id="XP_025350053.1">
    <property type="nucleotide sequence ID" value="XM_025489012.1"/>
</dbReference>
<keyword evidence="6 8" id="KW-0472">Membrane</keyword>
<evidence type="ECO:0000256" key="2">
    <source>
        <dbReference type="ARBA" id="ARBA00007779"/>
    </source>
</evidence>
<feature type="domain" description="CSC1/OSCA1-like N-terminal transmembrane" evidence="10">
    <location>
        <begin position="28"/>
        <end position="178"/>
    </location>
</feature>
<dbReference type="Proteomes" id="UP000245942">
    <property type="component" value="Unassembled WGS sequence"/>
</dbReference>
<dbReference type="InterPro" id="IPR032880">
    <property type="entry name" value="CSC1/OSCA1-like_N"/>
</dbReference>
<proteinExistence type="inferred from homology"/>
<accession>A0A316UG57</accession>
<dbReference type="InterPro" id="IPR003864">
    <property type="entry name" value="CSC1/OSCA1-like_7TM"/>
</dbReference>
<dbReference type="GeneID" id="37010746"/>
<evidence type="ECO:0000256" key="6">
    <source>
        <dbReference type="ARBA" id="ARBA00023136"/>
    </source>
</evidence>
<dbReference type="GO" id="GO:0005227">
    <property type="term" value="F:calcium-activated cation channel activity"/>
    <property type="evidence" value="ECO:0007669"/>
    <property type="project" value="InterPro"/>
</dbReference>
<keyword evidence="4 8" id="KW-0812">Transmembrane</keyword>
<dbReference type="PANTHER" id="PTHR13018">
    <property type="entry name" value="PROBABLE MEMBRANE PROTEIN DUF221-RELATED"/>
    <property type="match status" value="1"/>
</dbReference>
<dbReference type="GO" id="GO:0005886">
    <property type="term" value="C:plasma membrane"/>
    <property type="evidence" value="ECO:0007669"/>
    <property type="project" value="TreeGrafter"/>
</dbReference>
<gene>
    <name evidence="12" type="ORF">BCV69DRAFT_100438</name>
</gene>
<dbReference type="Pfam" id="PF14703">
    <property type="entry name" value="PHM7_cyt"/>
    <property type="match status" value="1"/>
</dbReference>
<feature type="domain" description="CSC1/OSCA1-like cytosolic" evidence="11">
    <location>
        <begin position="202"/>
        <end position="366"/>
    </location>
</feature>
<evidence type="ECO:0000259" key="10">
    <source>
        <dbReference type="Pfam" id="PF13967"/>
    </source>
</evidence>
<feature type="transmembrane region" description="Helical" evidence="8">
    <location>
        <begin position="424"/>
        <end position="446"/>
    </location>
</feature>
<feature type="transmembrane region" description="Helical" evidence="8">
    <location>
        <begin position="111"/>
        <end position="133"/>
    </location>
</feature>
<evidence type="ECO:0000256" key="3">
    <source>
        <dbReference type="ARBA" id="ARBA00022448"/>
    </source>
</evidence>
<dbReference type="EMBL" id="KZ819322">
    <property type="protein sequence ID" value="PWN22893.1"/>
    <property type="molecule type" value="Genomic_DNA"/>
</dbReference>
<evidence type="ECO:0000256" key="1">
    <source>
        <dbReference type="ARBA" id="ARBA00004141"/>
    </source>
</evidence>
<feature type="compositionally biased region" description="Low complexity" evidence="7">
    <location>
        <begin position="960"/>
        <end position="981"/>
    </location>
</feature>
<feature type="region of interest" description="Disordered" evidence="7">
    <location>
        <begin position="867"/>
        <end position="886"/>
    </location>
</feature>
<feature type="transmembrane region" description="Helical" evidence="8">
    <location>
        <begin position="153"/>
        <end position="177"/>
    </location>
</feature>
<feature type="domain" description="CSC1/OSCA1-like 7TM region" evidence="9">
    <location>
        <begin position="380"/>
        <end position="660"/>
    </location>
</feature>
<feature type="transmembrane region" description="Helical" evidence="8">
    <location>
        <begin position="539"/>
        <end position="559"/>
    </location>
</feature>
<evidence type="ECO:0000256" key="8">
    <source>
        <dbReference type="SAM" id="Phobius"/>
    </source>
</evidence>
<evidence type="ECO:0000256" key="5">
    <source>
        <dbReference type="ARBA" id="ARBA00022989"/>
    </source>
</evidence>
<feature type="region of interest" description="Disordered" evidence="7">
    <location>
        <begin position="1055"/>
        <end position="1096"/>
    </location>
</feature>
<feature type="region of interest" description="Disordered" evidence="7">
    <location>
        <begin position="919"/>
        <end position="1041"/>
    </location>
</feature>
<evidence type="ECO:0000256" key="4">
    <source>
        <dbReference type="ARBA" id="ARBA00022692"/>
    </source>
</evidence>
<evidence type="ECO:0000313" key="12">
    <source>
        <dbReference type="EMBL" id="PWN22893.1"/>
    </source>
</evidence>
<dbReference type="STRING" id="1684307.A0A316UG57"/>
<evidence type="ECO:0000259" key="9">
    <source>
        <dbReference type="Pfam" id="PF02714"/>
    </source>
</evidence>
<feature type="transmembrane region" description="Helical" evidence="8">
    <location>
        <begin position="472"/>
        <end position="498"/>
    </location>
</feature>
<feature type="transmembrane region" description="Helical" evidence="8">
    <location>
        <begin position="26"/>
        <end position="47"/>
    </location>
</feature>
<dbReference type="Pfam" id="PF13967">
    <property type="entry name" value="RSN1_TM"/>
    <property type="match status" value="1"/>
</dbReference>
<feature type="compositionally biased region" description="Low complexity" evidence="7">
    <location>
        <begin position="1061"/>
        <end position="1071"/>
    </location>
</feature>
<keyword evidence="3" id="KW-0813">Transport</keyword>
<evidence type="ECO:0000313" key="13">
    <source>
        <dbReference type="Proteomes" id="UP000245942"/>
    </source>
</evidence>
<comment type="similarity">
    <text evidence="2">Belongs to the CSC1 (TC 1.A.17) family.</text>
</comment>
<dbReference type="AlphaFoldDB" id="A0A316UG57"/>
<keyword evidence="5 8" id="KW-1133">Transmembrane helix</keyword>
<keyword evidence="13" id="KW-1185">Reference proteome</keyword>
<dbReference type="PANTHER" id="PTHR13018:SF149">
    <property type="entry name" value="DOMAIN PROTEIN, PUTATIVE (AFU_ORTHOLOGUE AFUA_3G11660)-RELATED"/>
    <property type="match status" value="1"/>
</dbReference>
<protein>
    <submittedName>
        <fullName evidence="12">DUF221-domain-containing protein</fullName>
    </submittedName>
</protein>
<evidence type="ECO:0000256" key="7">
    <source>
        <dbReference type="SAM" id="MobiDB-lite"/>
    </source>
</evidence>
<feature type="transmembrane region" description="Helical" evidence="8">
    <location>
        <begin position="642"/>
        <end position="662"/>
    </location>
</feature>